<gene>
    <name evidence="1" type="ORF">POM88_031910</name>
</gene>
<dbReference type="Pfam" id="PF03140">
    <property type="entry name" value="DUF247"/>
    <property type="match status" value="1"/>
</dbReference>
<reference evidence="1" key="1">
    <citation type="submission" date="2023-02" db="EMBL/GenBank/DDBJ databases">
        <title>Genome of toxic invasive species Heracleum sosnowskyi carries increased number of genes despite the absence of recent whole-genome duplications.</title>
        <authorList>
            <person name="Schelkunov M."/>
            <person name="Shtratnikova V."/>
            <person name="Makarenko M."/>
            <person name="Klepikova A."/>
            <person name="Omelchenko D."/>
            <person name="Novikova G."/>
            <person name="Obukhova E."/>
            <person name="Bogdanov V."/>
            <person name="Penin A."/>
            <person name="Logacheva M."/>
        </authorList>
    </citation>
    <scope>NUCLEOTIDE SEQUENCE</scope>
    <source>
        <strain evidence="1">Hsosn_3</strain>
        <tissue evidence="1">Leaf</tissue>
    </source>
</reference>
<evidence type="ECO:0000313" key="1">
    <source>
        <dbReference type="EMBL" id="KAK1375717.1"/>
    </source>
</evidence>
<dbReference type="Proteomes" id="UP001237642">
    <property type="component" value="Unassembled WGS sequence"/>
</dbReference>
<proteinExistence type="predicted"/>
<dbReference type="PANTHER" id="PTHR31170:SF25">
    <property type="entry name" value="BNAA09G04570D PROTEIN"/>
    <property type="match status" value="1"/>
</dbReference>
<evidence type="ECO:0000313" key="2">
    <source>
        <dbReference type="Proteomes" id="UP001237642"/>
    </source>
</evidence>
<dbReference type="AlphaFoldDB" id="A0AAD8I0A4"/>
<organism evidence="1 2">
    <name type="scientific">Heracleum sosnowskyi</name>
    <dbReference type="NCBI Taxonomy" id="360622"/>
    <lineage>
        <taxon>Eukaryota</taxon>
        <taxon>Viridiplantae</taxon>
        <taxon>Streptophyta</taxon>
        <taxon>Embryophyta</taxon>
        <taxon>Tracheophyta</taxon>
        <taxon>Spermatophyta</taxon>
        <taxon>Magnoliopsida</taxon>
        <taxon>eudicotyledons</taxon>
        <taxon>Gunneridae</taxon>
        <taxon>Pentapetalae</taxon>
        <taxon>asterids</taxon>
        <taxon>campanulids</taxon>
        <taxon>Apiales</taxon>
        <taxon>Apiaceae</taxon>
        <taxon>Apioideae</taxon>
        <taxon>apioid superclade</taxon>
        <taxon>Tordylieae</taxon>
        <taxon>Tordyliinae</taxon>
        <taxon>Heracleum</taxon>
    </lineage>
</organism>
<keyword evidence="2" id="KW-1185">Reference proteome</keyword>
<sequence>MENKRRPATKILTRNQLIELEEFLEKPRRRIRKLARASLDSDTVDVKDLYESLQRFGPFYNREGSPLLTRPKQATWQHVASRLQGLDSETKELYVSAVEDINTQARNTYEEDAVKNYLDNEFIRMMIEDGCFILQVALYLLGGSEELDYPSDHQVFGEKRNIKALLRTWTRSLFFVGNQIPQIVMNQSFFKAVIAKRKWERPSSDLFRMALYDSLLLPSLKNQTSSSSGSWL</sequence>
<accession>A0AAD8I0A4</accession>
<protein>
    <submittedName>
        <fullName evidence="1">Uncharacterized protein</fullName>
    </submittedName>
</protein>
<dbReference type="PANTHER" id="PTHR31170">
    <property type="entry name" value="BNAC04G53230D PROTEIN"/>
    <property type="match status" value="1"/>
</dbReference>
<dbReference type="EMBL" id="JAUIZM010000007">
    <property type="protein sequence ID" value="KAK1375717.1"/>
    <property type="molecule type" value="Genomic_DNA"/>
</dbReference>
<dbReference type="InterPro" id="IPR004158">
    <property type="entry name" value="DUF247_pln"/>
</dbReference>
<name>A0AAD8I0A4_9APIA</name>
<reference evidence="1" key="2">
    <citation type="submission" date="2023-05" db="EMBL/GenBank/DDBJ databases">
        <authorList>
            <person name="Schelkunov M.I."/>
        </authorList>
    </citation>
    <scope>NUCLEOTIDE SEQUENCE</scope>
    <source>
        <strain evidence="1">Hsosn_3</strain>
        <tissue evidence="1">Leaf</tissue>
    </source>
</reference>
<comment type="caution">
    <text evidence="1">The sequence shown here is derived from an EMBL/GenBank/DDBJ whole genome shotgun (WGS) entry which is preliminary data.</text>
</comment>